<name>A0A1Z4MTT0_9CYAN</name>
<dbReference type="InterPro" id="IPR013549">
    <property type="entry name" value="DUF1731"/>
</dbReference>
<feature type="domain" description="DUF1731" evidence="3">
    <location>
        <begin position="258"/>
        <end position="304"/>
    </location>
</feature>
<dbReference type="InterPro" id="IPR036291">
    <property type="entry name" value="NAD(P)-bd_dom_sf"/>
</dbReference>
<evidence type="ECO:0000313" key="5">
    <source>
        <dbReference type="Proteomes" id="UP000218785"/>
    </source>
</evidence>
<comment type="similarity">
    <text evidence="1">Belongs to the NAD(P)-dependent epimerase/dehydratase family. SDR39U1 subfamily.</text>
</comment>
<evidence type="ECO:0008006" key="6">
    <source>
        <dbReference type="Google" id="ProtNLM"/>
    </source>
</evidence>
<evidence type="ECO:0000256" key="1">
    <source>
        <dbReference type="ARBA" id="ARBA00009353"/>
    </source>
</evidence>
<dbReference type="RefSeq" id="WP_096574004.1">
    <property type="nucleotide sequence ID" value="NZ_CAWNJS010000001.1"/>
</dbReference>
<keyword evidence="5" id="KW-1185">Reference proteome</keyword>
<dbReference type="Pfam" id="PF08338">
    <property type="entry name" value="DUF1731"/>
    <property type="match status" value="1"/>
</dbReference>
<dbReference type="Proteomes" id="UP000218785">
    <property type="component" value="Chromosome"/>
</dbReference>
<dbReference type="PANTHER" id="PTHR11092">
    <property type="entry name" value="SUGAR NUCLEOTIDE EPIMERASE RELATED"/>
    <property type="match status" value="1"/>
</dbReference>
<dbReference type="Pfam" id="PF01370">
    <property type="entry name" value="Epimerase"/>
    <property type="match status" value="1"/>
</dbReference>
<evidence type="ECO:0000259" key="3">
    <source>
        <dbReference type="Pfam" id="PF08338"/>
    </source>
</evidence>
<organism evidence="4 5">
    <name type="scientific">Tolypothrix tenuis PCC 7101</name>
    <dbReference type="NCBI Taxonomy" id="231146"/>
    <lineage>
        <taxon>Bacteria</taxon>
        <taxon>Bacillati</taxon>
        <taxon>Cyanobacteriota</taxon>
        <taxon>Cyanophyceae</taxon>
        <taxon>Nostocales</taxon>
        <taxon>Tolypothrichaceae</taxon>
        <taxon>Tolypothrix</taxon>
    </lineage>
</organism>
<dbReference type="NCBIfam" id="TIGR01777">
    <property type="entry name" value="yfcH"/>
    <property type="match status" value="1"/>
</dbReference>
<accession>A0A1Z4MTT0</accession>
<sequence>MKIAIAGASGFIGSRLVERLHQEGNRVLVLTRNTTFARKVFPSQAFPNVEIIAYTPTVSGSWQDAIAGCDAVVNLAGEPIAEERWTPEHKKEILNSRQLGTQKIVEAIAKANPKPQVLVNASAIGFYGTSETSTFEETSQSGNDFLSEVCLAWEAEANKAKDASVRLVILRFGIVLGMGGALGKMITPFKLFAGGPIGSGRQWFSWIHLDDAVNLILQAIAKPEMEGVYNATAPNPVRMTELSQTLGQVMHRPSWLPVPALALEALLGDGAKVVLEGQQVLPKRTMASGFQYQYPELPPALRQILQ</sequence>
<dbReference type="CDD" id="cd05242">
    <property type="entry name" value="SDR_a8"/>
    <property type="match status" value="1"/>
</dbReference>
<reference evidence="4 5" key="1">
    <citation type="submission" date="2017-06" db="EMBL/GenBank/DDBJ databases">
        <title>Genome sequencing of cyanobaciteial culture collection at National Institute for Environmental Studies (NIES).</title>
        <authorList>
            <person name="Hirose Y."/>
            <person name="Shimura Y."/>
            <person name="Fujisawa T."/>
            <person name="Nakamura Y."/>
            <person name="Kawachi M."/>
        </authorList>
    </citation>
    <scope>NUCLEOTIDE SEQUENCE [LARGE SCALE GENOMIC DNA]</scope>
    <source>
        <strain evidence="4 5">NIES-37</strain>
    </source>
</reference>
<dbReference type="SUPFAM" id="SSF51735">
    <property type="entry name" value="NAD(P)-binding Rossmann-fold domains"/>
    <property type="match status" value="1"/>
</dbReference>
<dbReference type="InterPro" id="IPR010099">
    <property type="entry name" value="SDR39U1"/>
</dbReference>
<dbReference type="EMBL" id="AP018248">
    <property type="protein sequence ID" value="BAY96854.1"/>
    <property type="molecule type" value="Genomic_DNA"/>
</dbReference>
<dbReference type="InterPro" id="IPR001509">
    <property type="entry name" value="Epimerase_deHydtase"/>
</dbReference>
<feature type="domain" description="NAD-dependent epimerase/dehydratase" evidence="2">
    <location>
        <begin position="3"/>
        <end position="230"/>
    </location>
</feature>
<proteinExistence type="inferred from homology"/>
<dbReference type="Gene3D" id="3.40.50.720">
    <property type="entry name" value="NAD(P)-binding Rossmann-like Domain"/>
    <property type="match status" value="1"/>
</dbReference>
<protein>
    <recommendedName>
        <fullName evidence="6">Cell division inhibitor</fullName>
    </recommendedName>
</protein>
<evidence type="ECO:0000259" key="2">
    <source>
        <dbReference type="Pfam" id="PF01370"/>
    </source>
</evidence>
<gene>
    <name evidence="4" type="ORF">NIES37_07910</name>
</gene>
<evidence type="ECO:0000313" key="4">
    <source>
        <dbReference type="EMBL" id="BAY96854.1"/>
    </source>
</evidence>
<dbReference type="KEGG" id="ttq:NIES37_07910"/>
<dbReference type="AlphaFoldDB" id="A0A1Z4MTT0"/>
<dbReference type="PANTHER" id="PTHR11092:SF0">
    <property type="entry name" value="EPIMERASE FAMILY PROTEIN SDR39U1"/>
    <property type="match status" value="1"/>
</dbReference>